<accession>A0A5P8EA46</accession>
<dbReference type="PANTHER" id="PTHR23150">
    <property type="entry name" value="SULFATASE MODIFYING FACTOR 1, 2"/>
    <property type="match status" value="1"/>
</dbReference>
<keyword evidence="4" id="KW-1185">Reference proteome</keyword>
<dbReference type="EMBL" id="CP033459">
    <property type="protein sequence ID" value="QFQ13807.1"/>
    <property type="molecule type" value="Genomic_DNA"/>
</dbReference>
<dbReference type="SUPFAM" id="SSF56436">
    <property type="entry name" value="C-type lectin-like"/>
    <property type="match status" value="1"/>
</dbReference>
<dbReference type="InterPro" id="IPR051043">
    <property type="entry name" value="Sulfatase_Mod_Factor_Kinase"/>
</dbReference>
<reference evidence="3 4" key="1">
    <citation type="submission" date="2018-11" db="EMBL/GenBank/DDBJ databases">
        <authorList>
            <person name="Na S.W."/>
            <person name="Baik M."/>
        </authorList>
    </citation>
    <scope>NUCLEOTIDE SEQUENCE [LARGE SCALE GENOMIC DNA]</scope>
    <source>
        <strain evidence="3 4">E39</strain>
    </source>
</reference>
<dbReference type="KEGG" id="alq:C7Y71_011250"/>
<dbReference type="Pfam" id="PF03781">
    <property type="entry name" value="FGE-sulfatase"/>
    <property type="match status" value="1"/>
</dbReference>
<evidence type="ECO:0000256" key="1">
    <source>
        <dbReference type="SAM" id="MobiDB-lite"/>
    </source>
</evidence>
<dbReference type="PANTHER" id="PTHR23150:SF19">
    <property type="entry name" value="FORMYLGLYCINE-GENERATING ENZYME"/>
    <property type="match status" value="1"/>
</dbReference>
<sequence>MKAVGGGNFTQGATSDQGGACENDEKPAHKVFLRSFLIGETEVTQELWQIVMGSNPSRFVGINRPVERVSWNACQVFIQKLNALTGLRFRLPTEAEWEYAARGGNKSRQTKYAGSNDLSNIAWWQTNSGSSTHQVAQKQPNELGLYDMSGNVWEWCNDRYAEKYYSMLVEGTDGMISNPEGPKTGTNRVCRGGGWFFGPTFCRNAFRFNFNPADSSYYIGLRLALDAE</sequence>
<gene>
    <name evidence="3" type="ORF">C7Y71_011250</name>
</gene>
<dbReference type="Gene3D" id="3.90.1580.10">
    <property type="entry name" value="paralog of FGE (formylglycine-generating enzyme)"/>
    <property type="match status" value="1"/>
</dbReference>
<dbReference type="InterPro" id="IPR005532">
    <property type="entry name" value="SUMF_dom"/>
</dbReference>
<evidence type="ECO:0000313" key="4">
    <source>
        <dbReference type="Proteomes" id="UP000249375"/>
    </source>
</evidence>
<dbReference type="AlphaFoldDB" id="A0A5P8EA46"/>
<feature type="domain" description="Sulfatase-modifying factor enzyme-like" evidence="2">
    <location>
        <begin position="4"/>
        <end position="224"/>
    </location>
</feature>
<feature type="region of interest" description="Disordered" evidence="1">
    <location>
        <begin position="1"/>
        <end position="22"/>
    </location>
</feature>
<evidence type="ECO:0000259" key="2">
    <source>
        <dbReference type="Pfam" id="PF03781"/>
    </source>
</evidence>
<dbReference type="InterPro" id="IPR042095">
    <property type="entry name" value="SUMF_sf"/>
</dbReference>
<dbReference type="InterPro" id="IPR016187">
    <property type="entry name" value="CTDL_fold"/>
</dbReference>
<dbReference type="GO" id="GO:0120147">
    <property type="term" value="F:formylglycine-generating oxidase activity"/>
    <property type="evidence" value="ECO:0007669"/>
    <property type="project" value="TreeGrafter"/>
</dbReference>
<dbReference type="OrthoDB" id="9768004at2"/>
<name>A0A5P8EA46_9BACT</name>
<evidence type="ECO:0000313" key="3">
    <source>
        <dbReference type="EMBL" id="QFQ13807.1"/>
    </source>
</evidence>
<dbReference type="Proteomes" id="UP000249375">
    <property type="component" value="Chromosome"/>
</dbReference>
<protein>
    <submittedName>
        <fullName evidence="3">Formylglycine-generating enzyme family protein</fullName>
    </submittedName>
</protein>
<organism evidence="3 4">
    <name type="scientific">Pseudoprevotella muciniphila</name>
    <dbReference type="NCBI Taxonomy" id="2133944"/>
    <lineage>
        <taxon>Bacteria</taxon>
        <taxon>Pseudomonadati</taxon>
        <taxon>Bacteroidota</taxon>
        <taxon>Bacteroidia</taxon>
        <taxon>Bacteroidales</taxon>
        <taxon>Prevotellaceae</taxon>
        <taxon>Pseudoprevotella</taxon>
    </lineage>
</organism>
<proteinExistence type="predicted"/>